<accession>D5RPD9</accession>
<comment type="caution">
    <text evidence="2">The sequence shown here is derived from an EMBL/GenBank/DDBJ whole genome shotgun (WGS) entry which is preliminary data.</text>
</comment>
<evidence type="ECO:0000313" key="2">
    <source>
        <dbReference type="EMBL" id="EFH10828.1"/>
    </source>
</evidence>
<dbReference type="HOGENOM" id="CLU_083903_0_0_5"/>
<feature type="region of interest" description="Disordered" evidence="1">
    <location>
        <begin position="213"/>
        <end position="238"/>
    </location>
</feature>
<organism evidence="2 3">
    <name type="scientific">Pseudoroseomonas cervicalis ATCC 49957</name>
    <dbReference type="NCBI Taxonomy" id="525371"/>
    <lineage>
        <taxon>Bacteria</taxon>
        <taxon>Pseudomonadati</taxon>
        <taxon>Pseudomonadota</taxon>
        <taxon>Alphaproteobacteria</taxon>
        <taxon>Acetobacterales</taxon>
        <taxon>Roseomonadaceae</taxon>
        <taxon>Roseomonas</taxon>
    </lineage>
</organism>
<dbReference type="InterPro" id="IPR045709">
    <property type="entry name" value="DUF6065"/>
</dbReference>
<name>D5RPD9_9PROT</name>
<proteinExistence type="predicted"/>
<sequence length="250" mass="27534">MAPRDDELLIAYQLDQPLPPIRPGAVRRDWMEASPNGFAYRCLPLTMANGHGWEVLGQTGFEASWNGGAAPEDVAIRVTHPGAMPPASHFGSGILTFPIPVLLRTPPGIGLWVSGPPNAPKDGIAALSGLVETDWAPMTFTMNWRFTRPDQVVRFRPHEPICFFFPLPLGLAEAMRPESRALDTAPEEAAAYRAWQQGRDAFNAALKEAGSAAQRQGWQRHYHRGEAPDGRAAPSHRTRLRLRPFPAPPR</sequence>
<keyword evidence="3" id="KW-1185">Reference proteome</keyword>
<dbReference type="Pfam" id="PF19541">
    <property type="entry name" value="DUF6065"/>
    <property type="match status" value="1"/>
</dbReference>
<dbReference type="EMBL" id="ADVL01000629">
    <property type="protein sequence ID" value="EFH10828.1"/>
    <property type="molecule type" value="Genomic_DNA"/>
</dbReference>
<dbReference type="OrthoDB" id="8910986at2"/>
<gene>
    <name evidence="2" type="ORF">HMPREF0731_2950</name>
</gene>
<dbReference type="AlphaFoldDB" id="D5RPD9"/>
<dbReference type="Proteomes" id="UP000005324">
    <property type="component" value="Unassembled WGS sequence"/>
</dbReference>
<protein>
    <submittedName>
        <fullName evidence="2">Uncharacterized protein</fullName>
    </submittedName>
</protein>
<dbReference type="RefSeq" id="WP_007001981.1">
    <property type="nucleotide sequence ID" value="NZ_GG770777.1"/>
</dbReference>
<evidence type="ECO:0000313" key="3">
    <source>
        <dbReference type="Proteomes" id="UP000005324"/>
    </source>
</evidence>
<reference evidence="2 3" key="1">
    <citation type="submission" date="2010-04" db="EMBL/GenBank/DDBJ databases">
        <authorList>
            <person name="Qin X."/>
            <person name="Bachman B."/>
            <person name="Battles P."/>
            <person name="Bell A."/>
            <person name="Bess C."/>
            <person name="Bickham C."/>
            <person name="Chaboub L."/>
            <person name="Chen D."/>
            <person name="Coyle M."/>
            <person name="Deiros D.R."/>
            <person name="Dinh H."/>
            <person name="Forbes L."/>
            <person name="Fowler G."/>
            <person name="Francisco L."/>
            <person name="Fu Q."/>
            <person name="Gubbala S."/>
            <person name="Hale W."/>
            <person name="Han Y."/>
            <person name="Hemphill L."/>
            <person name="Highlander S.K."/>
            <person name="Hirani K."/>
            <person name="Hogues M."/>
            <person name="Jackson L."/>
            <person name="Jakkamsetti A."/>
            <person name="Javaid M."/>
            <person name="Jiang H."/>
            <person name="Korchina V."/>
            <person name="Kovar C."/>
            <person name="Lara F."/>
            <person name="Lee S."/>
            <person name="Mata R."/>
            <person name="Mathew T."/>
            <person name="Moen C."/>
            <person name="Morales K."/>
            <person name="Munidasa M."/>
            <person name="Nazareth L."/>
            <person name="Ngo R."/>
            <person name="Nguyen L."/>
            <person name="Okwuonu G."/>
            <person name="Ongeri F."/>
            <person name="Patil S."/>
            <person name="Petrosino J."/>
            <person name="Pham C."/>
            <person name="Pham P."/>
            <person name="Pu L.-L."/>
            <person name="Puazo M."/>
            <person name="Raj R."/>
            <person name="Reid J."/>
            <person name="Rouhana J."/>
            <person name="Saada N."/>
            <person name="Shang Y."/>
            <person name="Simmons D."/>
            <person name="Thornton R."/>
            <person name="Warren J."/>
            <person name="Weissenberger G."/>
            <person name="Zhang J."/>
            <person name="Zhang L."/>
            <person name="Zhou C."/>
            <person name="Zhu D."/>
            <person name="Muzny D."/>
            <person name="Worley K."/>
            <person name="Gibbs R."/>
        </authorList>
    </citation>
    <scope>NUCLEOTIDE SEQUENCE [LARGE SCALE GENOMIC DNA]</scope>
    <source>
        <strain evidence="2 3">ATCC 49957</strain>
    </source>
</reference>
<evidence type="ECO:0000256" key="1">
    <source>
        <dbReference type="SAM" id="MobiDB-lite"/>
    </source>
</evidence>